<proteinExistence type="predicted"/>
<evidence type="ECO:0000313" key="1">
    <source>
        <dbReference type="EMBL" id="MEQ2165840.1"/>
    </source>
</evidence>
<evidence type="ECO:0000313" key="2">
    <source>
        <dbReference type="Proteomes" id="UP001476798"/>
    </source>
</evidence>
<dbReference type="EMBL" id="JAHRIO010022065">
    <property type="protein sequence ID" value="MEQ2165840.1"/>
    <property type="molecule type" value="Genomic_DNA"/>
</dbReference>
<accession>A0ABV0N3I1</accession>
<keyword evidence="2" id="KW-1185">Reference proteome</keyword>
<reference evidence="1 2" key="1">
    <citation type="submission" date="2021-06" db="EMBL/GenBank/DDBJ databases">
        <authorList>
            <person name="Palmer J.M."/>
        </authorList>
    </citation>
    <scope>NUCLEOTIDE SEQUENCE [LARGE SCALE GENOMIC DNA]</scope>
    <source>
        <strain evidence="1 2">GA_2019</strain>
        <tissue evidence="1">Muscle</tissue>
    </source>
</reference>
<sequence>MSSQVGQSAELGSPITQLAEKLGDSIRVQLLSGENAHGMGAPVLSYQVPLPMSVVMHSDAKEPPIFR</sequence>
<gene>
    <name evidence="1" type="ORF">GOODEAATRI_021346</name>
</gene>
<protein>
    <submittedName>
        <fullName evidence="1">Uncharacterized protein</fullName>
    </submittedName>
</protein>
<name>A0ABV0N3I1_9TELE</name>
<dbReference type="Proteomes" id="UP001476798">
    <property type="component" value="Unassembled WGS sequence"/>
</dbReference>
<organism evidence="1 2">
    <name type="scientific">Goodea atripinnis</name>
    <dbReference type="NCBI Taxonomy" id="208336"/>
    <lineage>
        <taxon>Eukaryota</taxon>
        <taxon>Metazoa</taxon>
        <taxon>Chordata</taxon>
        <taxon>Craniata</taxon>
        <taxon>Vertebrata</taxon>
        <taxon>Euteleostomi</taxon>
        <taxon>Actinopterygii</taxon>
        <taxon>Neopterygii</taxon>
        <taxon>Teleostei</taxon>
        <taxon>Neoteleostei</taxon>
        <taxon>Acanthomorphata</taxon>
        <taxon>Ovalentaria</taxon>
        <taxon>Atherinomorphae</taxon>
        <taxon>Cyprinodontiformes</taxon>
        <taxon>Goodeidae</taxon>
        <taxon>Goodea</taxon>
    </lineage>
</organism>
<comment type="caution">
    <text evidence="1">The sequence shown here is derived from an EMBL/GenBank/DDBJ whole genome shotgun (WGS) entry which is preliminary data.</text>
</comment>
<feature type="non-terminal residue" evidence="1">
    <location>
        <position position="67"/>
    </location>
</feature>